<name>A0A5M3WQ12_9ACTN</name>
<gene>
    <name evidence="2" type="ORF">Amac_038760</name>
</gene>
<feature type="domain" description="AB hydrolase-1" evidence="1">
    <location>
        <begin position="193"/>
        <end position="248"/>
    </location>
</feature>
<dbReference type="Proteomes" id="UP000331127">
    <property type="component" value="Unassembled WGS sequence"/>
</dbReference>
<dbReference type="Gene3D" id="3.40.50.1820">
    <property type="entry name" value="alpha/beta hydrolase"/>
    <property type="match status" value="1"/>
</dbReference>
<comment type="caution">
    <text evidence="2">The sequence shown here is derived from an EMBL/GenBank/DDBJ whole genome shotgun (WGS) entry which is preliminary data.</text>
</comment>
<proteinExistence type="predicted"/>
<organism evidence="2 3">
    <name type="scientific">Acrocarpospora macrocephala</name>
    <dbReference type="NCBI Taxonomy" id="150177"/>
    <lineage>
        <taxon>Bacteria</taxon>
        <taxon>Bacillati</taxon>
        <taxon>Actinomycetota</taxon>
        <taxon>Actinomycetes</taxon>
        <taxon>Streptosporangiales</taxon>
        <taxon>Streptosporangiaceae</taxon>
        <taxon>Acrocarpospora</taxon>
    </lineage>
</organism>
<dbReference type="OrthoDB" id="3249793at2"/>
<protein>
    <recommendedName>
        <fullName evidence="1">AB hydrolase-1 domain-containing protein</fullName>
    </recommendedName>
</protein>
<evidence type="ECO:0000259" key="1">
    <source>
        <dbReference type="Pfam" id="PF00561"/>
    </source>
</evidence>
<sequence length="264" mass="27798">MRHTFEGPHQGDVTVVDEHGTPGGPVVVYLHSEWGAFEEPPLSGELLDGARVLVVHLPGWGVSTSVRAAASLPDLALTLWWALDRLEVGGVRLAGHGLGATLAAEMAAVQPARVAALALMAPWGMFDEADPGADMFALLPRDLNPLIYADPEGPVAAAQQPRPADAHETGLAVIRRVQVLGAASNYLFPIPDTGIAERLYRLAGVPVLLVWGARDGVVPPSLAGLWSGHLPHARSEVVADAAHMVPYESADARKLVGEFLTGTP</sequence>
<dbReference type="PRINTS" id="PR00111">
    <property type="entry name" value="ABHYDROLASE"/>
</dbReference>
<dbReference type="InterPro" id="IPR000073">
    <property type="entry name" value="AB_hydrolase_1"/>
</dbReference>
<dbReference type="PANTHER" id="PTHR43798:SF33">
    <property type="entry name" value="HYDROLASE, PUTATIVE (AFU_ORTHOLOGUE AFUA_2G14860)-RELATED"/>
    <property type="match status" value="1"/>
</dbReference>
<dbReference type="SUPFAM" id="SSF53474">
    <property type="entry name" value="alpha/beta-Hydrolases"/>
    <property type="match status" value="1"/>
</dbReference>
<reference evidence="2 3" key="1">
    <citation type="submission" date="2019-10" db="EMBL/GenBank/DDBJ databases">
        <title>Whole genome shotgun sequence of Acrocarpospora macrocephala NBRC 16266.</title>
        <authorList>
            <person name="Ichikawa N."/>
            <person name="Kimura A."/>
            <person name="Kitahashi Y."/>
            <person name="Komaki H."/>
            <person name="Oguchi A."/>
        </authorList>
    </citation>
    <scope>NUCLEOTIDE SEQUENCE [LARGE SCALE GENOMIC DNA]</scope>
    <source>
        <strain evidence="2 3">NBRC 16266</strain>
    </source>
</reference>
<dbReference type="GO" id="GO:0016020">
    <property type="term" value="C:membrane"/>
    <property type="evidence" value="ECO:0007669"/>
    <property type="project" value="TreeGrafter"/>
</dbReference>
<dbReference type="GO" id="GO:0003824">
    <property type="term" value="F:catalytic activity"/>
    <property type="evidence" value="ECO:0007669"/>
    <property type="project" value="UniProtKB-ARBA"/>
</dbReference>
<keyword evidence="3" id="KW-1185">Reference proteome</keyword>
<dbReference type="PANTHER" id="PTHR43798">
    <property type="entry name" value="MONOACYLGLYCEROL LIPASE"/>
    <property type="match status" value="1"/>
</dbReference>
<feature type="domain" description="AB hydrolase-1" evidence="1">
    <location>
        <begin position="25"/>
        <end position="133"/>
    </location>
</feature>
<evidence type="ECO:0000313" key="2">
    <source>
        <dbReference type="EMBL" id="GES10279.1"/>
    </source>
</evidence>
<dbReference type="InterPro" id="IPR029058">
    <property type="entry name" value="AB_hydrolase_fold"/>
</dbReference>
<dbReference type="EMBL" id="BLAE01000021">
    <property type="protein sequence ID" value="GES10279.1"/>
    <property type="molecule type" value="Genomic_DNA"/>
</dbReference>
<dbReference type="Pfam" id="PF00561">
    <property type="entry name" value="Abhydrolase_1"/>
    <property type="match status" value="2"/>
</dbReference>
<accession>A0A5M3WQ12</accession>
<evidence type="ECO:0000313" key="3">
    <source>
        <dbReference type="Proteomes" id="UP000331127"/>
    </source>
</evidence>
<dbReference type="AlphaFoldDB" id="A0A5M3WQ12"/>
<dbReference type="InterPro" id="IPR050266">
    <property type="entry name" value="AB_hydrolase_sf"/>
</dbReference>
<dbReference type="RefSeq" id="WP_155355731.1">
    <property type="nucleotide sequence ID" value="NZ_BAAAHL010000014.1"/>
</dbReference>